<dbReference type="InterPro" id="IPR011701">
    <property type="entry name" value="MFS"/>
</dbReference>
<feature type="transmembrane region" description="Helical" evidence="5">
    <location>
        <begin position="343"/>
        <end position="362"/>
    </location>
</feature>
<name>A0A9N9XL41_PHYSR</name>
<feature type="transmembrane region" description="Helical" evidence="5">
    <location>
        <begin position="191"/>
        <end position="211"/>
    </location>
</feature>
<dbReference type="GO" id="GO:0016020">
    <property type="term" value="C:membrane"/>
    <property type="evidence" value="ECO:0007669"/>
    <property type="project" value="UniProtKB-SubCell"/>
</dbReference>
<dbReference type="Proteomes" id="UP001153712">
    <property type="component" value="Chromosome 12"/>
</dbReference>
<protein>
    <submittedName>
        <fullName evidence="6">Uncharacterized protein</fullName>
    </submittedName>
</protein>
<reference evidence="6" key="1">
    <citation type="submission" date="2022-01" db="EMBL/GenBank/DDBJ databases">
        <authorList>
            <person name="King R."/>
        </authorList>
    </citation>
    <scope>NUCLEOTIDE SEQUENCE</scope>
</reference>
<feature type="transmembrane region" description="Helical" evidence="5">
    <location>
        <begin position="246"/>
        <end position="268"/>
    </location>
</feature>
<feature type="transmembrane region" description="Helical" evidence="5">
    <location>
        <begin position="411"/>
        <end position="432"/>
    </location>
</feature>
<evidence type="ECO:0000313" key="6">
    <source>
        <dbReference type="EMBL" id="CAG9856707.1"/>
    </source>
</evidence>
<dbReference type="InterPro" id="IPR049680">
    <property type="entry name" value="FLVCR1-2_SLC49-like"/>
</dbReference>
<evidence type="ECO:0000256" key="1">
    <source>
        <dbReference type="ARBA" id="ARBA00004141"/>
    </source>
</evidence>
<dbReference type="Pfam" id="PF07690">
    <property type="entry name" value="MFS_1"/>
    <property type="match status" value="1"/>
</dbReference>
<dbReference type="SUPFAM" id="SSF103473">
    <property type="entry name" value="MFS general substrate transporter"/>
    <property type="match status" value="1"/>
</dbReference>
<feature type="transmembrane region" description="Helical" evidence="5">
    <location>
        <begin position="288"/>
        <end position="308"/>
    </location>
</feature>
<dbReference type="EMBL" id="OU900105">
    <property type="protein sequence ID" value="CAG9856707.1"/>
    <property type="molecule type" value="Genomic_DNA"/>
</dbReference>
<evidence type="ECO:0000256" key="4">
    <source>
        <dbReference type="ARBA" id="ARBA00023136"/>
    </source>
</evidence>
<feature type="transmembrane region" description="Helical" evidence="5">
    <location>
        <begin position="116"/>
        <end position="138"/>
    </location>
</feature>
<feature type="transmembrane region" description="Helical" evidence="5">
    <location>
        <begin position="382"/>
        <end position="405"/>
    </location>
</feature>
<feature type="transmembrane region" description="Helical" evidence="5">
    <location>
        <begin position="150"/>
        <end position="171"/>
    </location>
</feature>
<feature type="transmembrane region" description="Helical" evidence="5">
    <location>
        <begin position="24"/>
        <end position="44"/>
    </location>
</feature>
<evidence type="ECO:0000256" key="2">
    <source>
        <dbReference type="ARBA" id="ARBA00022692"/>
    </source>
</evidence>
<feature type="transmembrane region" description="Helical" evidence="5">
    <location>
        <begin position="320"/>
        <end position="337"/>
    </location>
</feature>
<feature type="transmembrane region" description="Helical" evidence="5">
    <location>
        <begin position="64"/>
        <end position="84"/>
    </location>
</feature>
<dbReference type="OrthoDB" id="422206at2759"/>
<proteinExistence type="predicted"/>
<dbReference type="GO" id="GO:0097037">
    <property type="term" value="P:heme export"/>
    <property type="evidence" value="ECO:0007669"/>
    <property type="project" value="TreeGrafter"/>
</dbReference>
<keyword evidence="7" id="KW-1185">Reference proteome</keyword>
<keyword evidence="2 5" id="KW-0812">Transmembrane</keyword>
<dbReference type="AlphaFoldDB" id="A0A9N9XL41"/>
<evidence type="ECO:0000313" key="7">
    <source>
        <dbReference type="Proteomes" id="UP001153712"/>
    </source>
</evidence>
<sequence>MEAEGQLLNKPNDKLRIKAYKRRWWIISVFSYYAGVNALQWIQYCSITPIIVKYYNVSPLAVDWTSTVFMVVYPILVVPASYIIDKKGIRFAVLTGCTGTLLGTAIKIFSIRNDRFWVALAGNAIVSSACVMISSLPPKLASLWFKSSEVSTACSLGMFGTQMGTAIGYILLPLVVHDHPDPEDIGENLRVINWALTIAMVPVTIAAYAYFPNEPPLPPTLVQAELRETKPKFDTKVFFLSMRDLFLNKAFVVNMLAYSVNMAVFSAIGTLQNRIILTFYEGAYEEVGLMGFLLVMSGVCGTLLIGIVLDKTHKYKETSLINYVLSVLSVVAFIFSLKYRVKLFTYISCVLLGLFTSAYILVGFEFSMELTFPLEESTSGGVLFACTQILSAVVTVAMGYVNLWVGPLRALASLAVLLAMGAFVTAFVPNTLKRQEAFRLNKRDGSLRKPSYHGSRPVF</sequence>
<gene>
    <name evidence="6" type="ORF">PHYEVI_LOCUS3126</name>
</gene>
<keyword evidence="4 5" id="KW-0472">Membrane</keyword>
<dbReference type="PANTHER" id="PTHR10924:SF4">
    <property type="entry name" value="GH15861P"/>
    <property type="match status" value="1"/>
</dbReference>
<keyword evidence="3 5" id="KW-1133">Transmembrane helix</keyword>
<dbReference type="PANTHER" id="PTHR10924">
    <property type="entry name" value="MAJOR FACILITATOR SUPERFAMILY PROTEIN-RELATED"/>
    <property type="match status" value="1"/>
</dbReference>
<evidence type="ECO:0000256" key="3">
    <source>
        <dbReference type="ARBA" id="ARBA00022989"/>
    </source>
</evidence>
<dbReference type="InterPro" id="IPR036259">
    <property type="entry name" value="MFS_trans_sf"/>
</dbReference>
<accession>A0A9N9XL41</accession>
<dbReference type="Gene3D" id="1.20.1250.20">
    <property type="entry name" value="MFS general substrate transporter like domains"/>
    <property type="match status" value="1"/>
</dbReference>
<organism evidence="6 7">
    <name type="scientific">Phyllotreta striolata</name>
    <name type="common">Striped flea beetle</name>
    <name type="synonym">Crioceris striolata</name>
    <dbReference type="NCBI Taxonomy" id="444603"/>
    <lineage>
        <taxon>Eukaryota</taxon>
        <taxon>Metazoa</taxon>
        <taxon>Ecdysozoa</taxon>
        <taxon>Arthropoda</taxon>
        <taxon>Hexapoda</taxon>
        <taxon>Insecta</taxon>
        <taxon>Pterygota</taxon>
        <taxon>Neoptera</taxon>
        <taxon>Endopterygota</taxon>
        <taxon>Coleoptera</taxon>
        <taxon>Polyphaga</taxon>
        <taxon>Cucujiformia</taxon>
        <taxon>Chrysomeloidea</taxon>
        <taxon>Chrysomelidae</taxon>
        <taxon>Galerucinae</taxon>
        <taxon>Alticini</taxon>
        <taxon>Phyllotreta</taxon>
    </lineage>
</organism>
<evidence type="ECO:0000256" key="5">
    <source>
        <dbReference type="SAM" id="Phobius"/>
    </source>
</evidence>
<comment type="subcellular location">
    <subcellularLocation>
        <location evidence="1">Membrane</location>
        <topology evidence="1">Multi-pass membrane protein</topology>
    </subcellularLocation>
</comment>
<dbReference type="GO" id="GO:0015232">
    <property type="term" value="F:heme transmembrane transporter activity"/>
    <property type="evidence" value="ECO:0007669"/>
    <property type="project" value="TreeGrafter"/>
</dbReference>
<dbReference type="GO" id="GO:0020037">
    <property type="term" value="F:heme binding"/>
    <property type="evidence" value="ECO:0007669"/>
    <property type="project" value="TreeGrafter"/>
</dbReference>